<reference evidence="1 2" key="1">
    <citation type="journal article" date="2014" name="Agronomy (Basel)">
        <title>A Draft Genome Sequence for Ensete ventricosum, the Drought-Tolerant Tree Against Hunger.</title>
        <authorList>
            <person name="Harrison J."/>
            <person name="Moore K.A."/>
            <person name="Paszkiewicz K."/>
            <person name="Jones T."/>
            <person name="Grant M."/>
            <person name="Ambacheew D."/>
            <person name="Muzemil S."/>
            <person name="Studholme D.J."/>
        </authorList>
    </citation>
    <scope>NUCLEOTIDE SEQUENCE [LARGE SCALE GENOMIC DNA]</scope>
</reference>
<evidence type="ECO:0000313" key="1">
    <source>
        <dbReference type="EMBL" id="RRT34282.1"/>
    </source>
</evidence>
<gene>
    <name evidence="1" type="ORF">B296_00052968</name>
</gene>
<dbReference type="EMBL" id="AMZH03027124">
    <property type="protein sequence ID" value="RRT34282.1"/>
    <property type="molecule type" value="Genomic_DNA"/>
</dbReference>
<name>A0A426X473_ENSVE</name>
<protein>
    <submittedName>
        <fullName evidence="1">Uncharacterized protein</fullName>
    </submittedName>
</protein>
<organism evidence="1 2">
    <name type="scientific">Ensete ventricosum</name>
    <name type="common">Abyssinian banana</name>
    <name type="synonym">Musa ensete</name>
    <dbReference type="NCBI Taxonomy" id="4639"/>
    <lineage>
        <taxon>Eukaryota</taxon>
        <taxon>Viridiplantae</taxon>
        <taxon>Streptophyta</taxon>
        <taxon>Embryophyta</taxon>
        <taxon>Tracheophyta</taxon>
        <taxon>Spermatophyta</taxon>
        <taxon>Magnoliopsida</taxon>
        <taxon>Liliopsida</taxon>
        <taxon>Zingiberales</taxon>
        <taxon>Musaceae</taxon>
        <taxon>Ensete</taxon>
    </lineage>
</organism>
<dbReference type="AlphaFoldDB" id="A0A426X473"/>
<evidence type="ECO:0000313" key="2">
    <source>
        <dbReference type="Proteomes" id="UP000287651"/>
    </source>
</evidence>
<dbReference type="Proteomes" id="UP000287651">
    <property type="component" value="Unassembled WGS sequence"/>
</dbReference>
<sequence length="80" mass="9291">MTRSISTARIFFMRRLRRKRKEPDRRVVLGECYGFRRLLISLRDLAAFICSYVIVSLRGRRSSTSATRLERSLVLAGVKA</sequence>
<accession>A0A426X473</accession>
<proteinExistence type="predicted"/>
<comment type="caution">
    <text evidence="1">The sequence shown here is derived from an EMBL/GenBank/DDBJ whole genome shotgun (WGS) entry which is preliminary data.</text>
</comment>